<evidence type="ECO:0000256" key="11">
    <source>
        <dbReference type="ARBA" id="ARBA00023136"/>
    </source>
</evidence>
<sequence>MRAEAEHPAKPLLWKVEGPGIEKPSYLFGTLHVGDKKVVTLHPAADKAFKESAVVHTEAAFDMESQMASMPLMMRDDGKKLDAVIGEDLAKRLAAELKAINPELDATPFQPMKTWMVAYSLPFLPEQMKGIKPLDMVLWERAEKEGKKTAGMQEIKDQVEGFNALTEEEQTTFLASTLDFLEKDRRAGKDRMKEAAEIYATGDVKKINDLALEWMTEVAGGKEAPVMKKLMDSILKKRDGIMADYIETTLKKDPAKVHFFAAGAAHYAGAEGVPSLLEKKGYKVTRIEE</sequence>
<evidence type="ECO:0000256" key="10">
    <source>
        <dbReference type="ARBA" id="ARBA00023049"/>
    </source>
</evidence>
<dbReference type="InterPro" id="IPR002816">
    <property type="entry name" value="TraB/PrgY/GumN_fam"/>
</dbReference>
<dbReference type="Proteomes" id="UP001320876">
    <property type="component" value="Unassembled WGS sequence"/>
</dbReference>
<proteinExistence type="predicted"/>
<keyword evidence="5" id="KW-0812">Transmembrane</keyword>
<keyword evidence="4" id="KW-0645">Protease</keyword>
<dbReference type="PANTHER" id="PTHR31120">
    <property type="entry name" value="METALLOPROTEASE TIKI"/>
    <property type="match status" value="1"/>
</dbReference>
<evidence type="ECO:0000313" key="13">
    <source>
        <dbReference type="EMBL" id="MCW1926359.1"/>
    </source>
</evidence>
<evidence type="ECO:0000256" key="12">
    <source>
        <dbReference type="ARBA" id="ARBA00023180"/>
    </source>
</evidence>
<dbReference type="EMBL" id="JAPDDT010000024">
    <property type="protein sequence ID" value="MCW1926359.1"/>
    <property type="molecule type" value="Genomic_DNA"/>
</dbReference>
<evidence type="ECO:0000256" key="6">
    <source>
        <dbReference type="ARBA" id="ARBA00022723"/>
    </source>
</evidence>
<dbReference type="RefSeq" id="WP_264490467.1">
    <property type="nucleotide sequence ID" value="NZ_JAPDDT010000024.1"/>
</dbReference>
<comment type="cofactor">
    <cofactor evidence="1">
        <name>Mn(2+)</name>
        <dbReference type="ChEBI" id="CHEBI:29035"/>
    </cofactor>
</comment>
<evidence type="ECO:0000313" key="14">
    <source>
        <dbReference type="Proteomes" id="UP001320876"/>
    </source>
</evidence>
<evidence type="ECO:0000256" key="7">
    <source>
        <dbReference type="ARBA" id="ARBA00022729"/>
    </source>
</evidence>
<accession>A0ABT3GS53</accession>
<evidence type="ECO:0000256" key="5">
    <source>
        <dbReference type="ARBA" id="ARBA00022692"/>
    </source>
</evidence>
<comment type="caution">
    <text evidence="13">The sequence shown here is derived from an EMBL/GenBank/DDBJ whole genome shotgun (WGS) entry which is preliminary data.</text>
</comment>
<keyword evidence="6" id="KW-0479">Metal-binding</keyword>
<evidence type="ECO:0000256" key="8">
    <source>
        <dbReference type="ARBA" id="ARBA00022801"/>
    </source>
</evidence>
<evidence type="ECO:0000256" key="4">
    <source>
        <dbReference type="ARBA" id="ARBA00022670"/>
    </source>
</evidence>
<evidence type="ECO:0000256" key="9">
    <source>
        <dbReference type="ARBA" id="ARBA00022989"/>
    </source>
</evidence>
<evidence type="ECO:0000256" key="2">
    <source>
        <dbReference type="ARBA" id="ARBA00001941"/>
    </source>
</evidence>
<dbReference type="PANTHER" id="PTHR31120:SF6">
    <property type="entry name" value="METALLOPROTEASE TIKI HOMOLOG"/>
    <property type="match status" value="1"/>
</dbReference>
<keyword evidence="7" id="KW-0732">Signal</keyword>
<evidence type="ECO:0000256" key="3">
    <source>
        <dbReference type="ARBA" id="ARBA00004479"/>
    </source>
</evidence>
<dbReference type="InterPro" id="IPR040230">
    <property type="entry name" value="TIKI1/2-like"/>
</dbReference>
<name>A0ABT3GS53_9BACT</name>
<keyword evidence="11" id="KW-0472">Membrane</keyword>
<keyword evidence="14" id="KW-1185">Reference proteome</keyword>
<reference evidence="13 14" key="1">
    <citation type="submission" date="2022-10" db="EMBL/GenBank/DDBJ databases">
        <title>Luteolibacter arcticus strain CCTCC AB 2014275, whole genome shotgun sequencing project.</title>
        <authorList>
            <person name="Zhao G."/>
            <person name="Shen L."/>
        </authorList>
    </citation>
    <scope>NUCLEOTIDE SEQUENCE [LARGE SCALE GENOMIC DNA]</scope>
    <source>
        <strain evidence="13 14">CCTCC AB 2014275</strain>
    </source>
</reference>
<dbReference type="CDD" id="cd14789">
    <property type="entry name" value="Tiki"/>
    <property type="match status" value="1"/>
</dbReference>
<gene>
    <name evidence="13" type="ORF">OKA05_27660</name>
</gene>
<keyword evidence="9" id="KW-1133">Transmembrane helix</keyword>
<comment type="cofactor">
    <cofactor evidence="2">
        <name>Co(2+)</name>
        <dbReference type="ChEBI" id="CHEBI:48828"/>
    </cofactor>
</comment>
<keyword evidence="12" id="KW-0325">Glycoprotein</keyword>
<evidence type="ECO:0000256" key="1">
    <source>
        <dbReference type="ARBA" id="ARBA00001936"/>
    </source>
</evidence>
<keyword evidence="8" id="KW-0378">Hydrolase</keyword>
<dbReference type="Pfam" id="PF01963">
    <property type="entry name" value="TraB_PrgY_gumN"/>
    <property type="match status" value="1"/>
</dbReference>
<organism evidence="13 14">
    <name type="scientific">Luteolibacter arcticus</name>
    <dbReference type="NCBI Taxonomy" id="1581411"/>
    <lineage>
        <taxon>Bacteria</taxon>
        <taxon>Pseudomonadati</taxon>
        <taxon>Verrucomicrobiota</taxon>
        <taxon>Verrucomicrobiia</taxon>
        <taxon>Verrucomicrobiales</taxon>
        <taxon>Verrucomicrobiaceae</taxon>
        <taxon>Luteolibacter</taxon>
    </lineage>
</organism>
<comment type="subcellular location">
    <subcellularLocation>
        <location evidence="3">Membrane</location>
        <topology evidence="3">Single-pass type I membrane protein</topology>
    </subcellularLocation>
</comment>
<keyword evidence="10" id="KW-0482">Metalloprotease</keyword>
<protein>
    <submittedName>
        <fullName evidence="13">TraB/GumN family protein</fullName>
    </submittedName>
</protein>